<evidence type="ECO:0000313" key="4">
    <source>
        <dbReference type="EMBL" id="KAL1881746.1"/>
    </source>
</evidence>
<feature type="coiled-coil region" evidence="3">
    <location>
        <begin position="12"/>
        <end position="39"/>
    </location>
</feature>
<reference evidence="4 5" key="1">
    <citation type="journal article" date="2024" name="IMA Fungus">
        <title>IMA Genome - F19 : A genome assembly and annotation guide to empower mycologists, including annotated draft genome sequences of Ceratocystis pirilliformis, Diaporthe australafricana, Fusarium ophioides, Paecilomyces lecythidis, and Sporothrix stenoceras.</title>
        <authorList>
            <person name="Aylward J."/>
            <person name="Wilson A.M."/>
            <person name="Visagie C.M."/>
            <person name="Spraker J."/>
            <person name="Barnes I."/>
            <person name="Buitendag C."/>
            <person name="Ceriani C."/>
            <person name="Del Mar Angel L."/>
            <person name="du Plessis D."/>
            <person name="Fuchs T."/>
            <person name="Gasser K."/>
            <person name="Kramer D."/>
            <person name="Li W."/>
            <person name="Munsamy K."/>
            <person name="Piso A."/>
            <person name="Price J.L."/>
            <person name="Sonnekus B."/>
            <person name="Thomas C."/>
            <person name="van der Nest A."/>
            <person name="van Dijk A."/>
            <person name="van Heerden A."/>
            <person name="van Vuuren N."/>
            <person name="Yilmaz N."/>
            <person name="Duong T.A."/>
            <person name="van der Merwe N.A."/>
            <person name="Wingfield M.J."/>
            <person name="Wingfield B.D."/>
        </authorList>
    </citation>
    <scope>NUCLEOTIDE SEQUENCE [LARGE SCALE GENOMIC DNA]</scope>
    <source>
        <strain evidence="4 5">CMW 18167</strain>
    </source>
</reference>
<evidence type="ECO:0000256" key="2">
    <source>
        <dbReference type="ARBA" id="ARBA00023186"/>
    </source>
</evidence>
<dbReference type="PANTHER" id="PTHR13303">
    <property type="entry name" value="PREFOLDIN SUBUNIT 2"/>
    <property type="match status" value="1"/>
</dbReference>
<proteinExistence type="inferred from homology"/>
<gene>
    <name evidence="4" type="primary">GIM4</name>
    <name evidence="4" type="ORF">Plec18167_003345</name>
</gene>
<dbReference type="EMBL" id="JAVDPF010000007">
    <property type="protein sequence ID" value="KAL1881746.1"/>
    <property type="molecule type" value="Genomic_DNA"/>
</dbReference>
<evidence type="ECO:0000256" key="3">
    <source>
        <dbReference type="SAM" id="Coils"/>
    </source>
</evidence>
<dbReference type="CDD" id="cd23163">
    <property type="entry name" value="Prefoldin_2"/>
    <property type="match status" value="1"/>
</dbReference>
<accession>A0ABR3Y0D0</accession>
<keyword evidence="3" id="KW-0175">Coiled coil</keyword>
<feature type="coiled-coil region" evidence="3">
    <location>
        <begin position="83"/>
        <end position="110"/>
    </location>
</feature>
<organism evidence="4 5">
    <name type="scientific">Paecilomyces lecythidis</name>
    <dbReference type="NCBI Taxonomy" id="3004212"/>
    <lineage>
        <taxon>Eukaryota</taxon>
        <taxon>Fungi</taxon>
        <taxon>Dikarya</taxon>
        <taxon>Ascomycota</taxon>
        <taxon>Pezizomycotina</taxon>
        <taxon>Eurotiomycetes</taxon>
        <taxon>Eurotiomycetidae</taxon>
        <taxon>Eurotiales</taxon>
        <taxon>Thermoascaceae</taxon>
        <taxon>Paecilomyces</taxon>
    </lineage>
</organism>
<comment type="similarity">
    <text evidence="1">Belongs to the prefoldin subunit beta family.</text>
</comment>
<dbReference type="SUPFAM" id="SSF46579">
    <property type="entry name" value="Prefoldin"/>
    <property type="match status" value="1"/>
</dbReference>
<sequence length="150" mass="17474">MASQPQVSVKRQQELQLQYSTFKNTLQQLAQKIGDIEQETEEHKLVIETLEPLPQDRKCFRMVNGVLVERTIQDVIPSLKTNSDGLKQVLDELLKQYKAKQTEMDNWKVSKYLPFDASSRLSWTVPYMPVLSRVSALRYGMNWTLIPLYL</sequence>
<keyword evidence="5" id="KW-1185">Reference proteome</keyword>
<evidence type="ECO:0000256" key="1">
    <source>
        <dbReference type="ARBA" id="ARBA00008045"/>
    </source>
</evidence>
<dbReference type="Pfam" id="PF01920">
    <property type="entry name" value="Prefoldin_2"/>
    <property type="match status" value="1"/>
</dbReference>
<dbReference type="Gene3D" id="1.10.287.370">
    <property type="match status" value="1"/>
</dbReference>
<name>A0ABR3Y0D0_9EURO</name>
<protein>
    <submittedName>
        <fullName evidence="4">Cochaperone prefoldin complex subunit</fullName>
    </submittedName>
</protein>
<dbReference type="Proteomes" id="UP001583193">
    <property type="component" value="Unassembled WGS sequence"/>
</dbReference>
<dbReference type="InterPro" id="IPR027235">
    <property type="entry name" value="PFD2"/>
</dbReference>
<comment type="caution">
    <text evidence="4">The sequence shown here is derived from an EMBL/GenBank/DDBJ whole genome shotgun (WGS) entry which is preliminary data.</text>
</comment>
<dbReference type="InterPro" id="IPR002777">
    <property type="entry name" value="PFD_beta-like"/>
</dbReference>
<evidence type="ECO:0000313" key="5">
    <source>
        <dbReference type="Proteomes" id="UP001583193"/>
    </source>
</evidence>
<keyword evidence="2" id="KW-0143">Chaperone</keyword>
<dbReference type="InterPro" id="IPR009053">
    <property type="entry name" value="Prefoldin"/>
</dbReference>